<feature type="region of interest" description="Disordered" evidence="1">
    <location>
        <begin position="258"/>
        <end position="410"/>
    </location>
</feature>
<feature type="compositionally biased region" description="Low complexity" evidence="1">
    <location>
        <begin position="354"/>
        <end position="373"/>
    </location>
</feature>
<evidence type="ECO:0000313" key="3">
    <source>
        <dbReference type="EMBL" id="PNP76590.1"/>
    </source>
</evidence>
<evidence type="ECO:0000313" key="4">
    <source>
        <dbReference type="Proteomes" id="UP000236664"/>
    </source>
</evidence>
<feature type="compositionally biased region" description="Polar residues" evidence="1">
    <location>
        <begin position="317"/>
        <end position="344"/>
    </location>
</feature>
<dbReference type="OrthoDB" id="5066891at2759"/>
<evidence type="ECO:0000256" key="2">
    <source>
        <dbReference type="SAM" id="SignalP"/>
    </source>
</evidence>
<keyword evidence="4" id="KW-1185">Reference proteome</keyword>
<feature type="compositionally biased region" description="Low complexity" evidence="1">
    <location>
        <begin position="395"/>
        <end position="410"/>
    </location>
</feature>
<keyword evidence="2" id="KW-0732">Signal</keyword>
<feature type="chain" id="PRO_5014451540" evidence="2">
    <location>
        <begin position="22"/>
        <end position="449"/>
    </location>
</feature>
<dbReference type="AlphaFoldDB" id="A0A2K0W2T3"/>
<accession>A0A2K0W2T3</accession>
<name>A0A2K0W2T3_GIBNY</name>
<dbReference type="Proteomes" id="UP000236664">
    <property type="component" value="Unassembled WGS sequence"/>
</dbReference>
<organism evidence="3 4">
    <name type="scientific">Gibberella nygamai</name>
    <name type="common">Bean root rot disease fungus</name>
    <name type="synonym">Fusarium nygamai</name>
    <dbReference type="NCBI Taxonomy" id="42673"/>
    <lineage>
        <taxon>Eukaryota</taxon>
        <taxon>Fungi</taxon>
        <taxon>Dikarya</taxon>
        <taxon>Ascomycota</taxon>
        <taxon>Pezizomycotina</taxon>
        <taxon>Sordariomycetes</taxon>
        <taxon>Hypocreomycetidae</taxon>
        <taxon>Hypocreales</taxon>
        <taxon>Nectriaceae</taxon>
        <taxon>Fusarium</taxon>
        <taxon>Fusarium fujikuroi species complex</taxon>
    </lineage>
</organism>
<sequence>MYSDLISQVILVLGFLGYVAATNPGCAHPCIQLPPNHQEPWLCPVGVRKPPYHYGKWPTSEEESFAKALIGPVTKQQPCGWQSDGKLCRAAQNAQVTLSLVSSNPLTVKVKVKNHDAYPITFWTRYSPLSQYAFDYGYFKINAYGQLPIATAIAPPPEGYRPETAPELSVIVPGEALEADIVLHNPNHVFHQMVKNGGDIEISMAGQWNGFWSATAPEVMNSDLGYACNNIWNSLGLTWSSCNKLLLRFPKQPYVSSELNHSVPRHGEPETSVDNEPIHGHDSSRVSSDVGEETEATPSAEKSESTALKDKAKSEESYASGQSATGSSEYSSPENEAGYSSTDSPAAESPKYGSLPTESSEDTSSTSASLSDTEQVPTTPAPFAVLQKRTEEPKATAATQSWTTMASTTTKTVSPRLVRKDFCDKCKEDRKFKDHQKLFHLSSYGASGG</sequence>
<dbReference type="EMBL" id="MTQA01000141">
    <property type="protein sequence ID" value="PNP76590.1"/>
    <property type="molecule type" value="Genomic_DNA"/>
</dbReference>
<evidence type="ECO:0000256" key="1">
    <source>
        <dbReference type="SAM" id="MobiDB-lite"/>
    </source>
</evidence>
<protein>
    <submittedName>
        <fullName evidence="3">Uncharacterized protein</fullName>
    </submittedName>
</protein>
<reference evidence="3 4" key="1">
    <citation type="submission" date="2017-06" db="EMBL/GenBank/DDBJ databases">
        <title>Genome of Fusarium nygamai isolate CS10214.</title>
        <authorList>
            <person name="Gardiner D.M."/>
            <person name="Obanor F."/>
            <person name="Kazan K."/>
        </authorList>
    </citation>
    <scope>NUCLEOTIDE SEQUENCE [LARGE SCALE GENOMIC DNA]</scope>
    <source>
        <strain evidence="3 4">CS10214</strain>
    </source>
</reference>
<comment type="caution">
    <text evidence="3">The sequence shown here is derived from an EMBL/GenBank/DDBJ whole genome shotgun (WGS) entry which is preliminary data.</text>
</comment>
<proteinExistence type="predicted"/>
<feature type="signal peptide" evidence="2">
    <location>
        <begin position="1"/>
        <end position="21"/>
    </location>
</feature>
<feature type="compositionally biased region" description="Basic and acidic residues" evidence="1">
    <location>
        <begin position="301"/>
        <end position="316"/>
    </location>
</feature>
<gene>
    <name evidence="3" type="ORF">FNYG_10009</name>
</gene>